<reference evidence="3 4" key="1">
    <citation type="submission" date="2020-06" db="EMBL/GenBank/DDBJ databases">
        <title>Genome mining for natural products.</title>
        <authorList>
            <person name="Zhang B."/>
            <person name="Shi J."/>
            <person name="Ge H."/>
        </authorList>
    </citation>
    <scope>NUCLEOTIDE SEQUENCE [LARGE SCALE GENOMIC DNA]</scope>
    <source>
        <strain evidence="3 4">NA02069</strain>
    </source>
</reference>
<dbReference type="Proteomes" id="UP000509418">
    <property type="component" value="Chromosome"/>
</dbReference>
<sequence length="316" mass="35017">MWFAHNDQRQIYLSELHTESGRPGPAVSFTALLPDIHHFKGTEGGRVAPLYRHPHQAEPNVTPGLLRLLTKTHGMPVTPEDLFAYIAGTAGHSGYTRRFTANLAERGARIPITRDPALWAEVVEVGMRTVWIHTYGQRFASHHDSSPGSIPRLPPDEQPECVVMIGEGDGLPEDISYDAATRTLTVGTGCIRPVAPEVWDYRIGGVQVIRKWFSFRKRNPDVERQTPLNDILPATWPARWTVDLLALINALGLLVALEPRQALLLDAVSSGPLITTDDLRREGILPVPAYATKEPKLPRKSRRTPGSGQQSLDFSD</sequence>
<organism evidence="3 4">
    <name type="scientific">Streptomyces chartreusis</name>
    <dbReference type="NCBI Taxonomy" id="1969"/>
    <lineage>
        <taxon>Bacteria</taxon>
        <taxon>Bacillati</taxon>
        <taxon>Actinomycetota</taxon>
        <taxon>Actinomycetes</taxon>
        <taxon>Kitasatosporales</taxon>
        <taxon>Streptomycetaceae</taxon>
        <taxon>Streptomyces</taxon>
    </lineage>
</organism>
<dbReference type="AlphaFoldDB" id="A0A7H8T593"/>
<name>A0A7H8T593_STRCX</name>
<dbReference type="EMBL" id="CP056041">
    <property type="protein sequence ID" value="QKZ18138.1"/>
    <property type="molecule type" value="Genomic_DNA"/>
</dbReference>
<dbReference type="InterPro" id="IPR041635">
    <property type="entry name" value="Type_ISP_LLaBIII_C"/>
</dbReference>
<evidence type="ECO:0000259" key="2">
    <source>
        <dbReference type="Pfam" id="PF18135"/>
    </source>
</evidence>
<evidence type="ECO:0000256" key="1">
    <source>
        <dbReference type="SAM" id="MobiDB-lite"/>
    </source>
</evidence>
<dbReference type="Pfam" id="PF18135">
    <property type="entry name" value="Type_ISP_C"/>
    <property type="match status" value="1"/>
</dbReference>
<proteinExistence type="predicted"/>
<accession>A0A7H8T593</accession>
<feature type="domain" description="Type ISP restriction-modification enzyme LLaBIII C-terminal specificity" evidence="2">
    <location>
        <begin position="3"/>
        <end position="246"/>
    </location>
</feature>
<evidence type="ECO:0000313" key="4">
    <source>
        <dbReference type="Proteomes" id="UP000509418"/>
    </source>
</evidence>
<feature type="compositionally biased region" description="Polar residues" evidence="1">
    <location>
        <begin position="304"/>
        <end position="316"/>
    </location>
</feature>
<evidence type="ECO:0000313" key="3">
    <source>
        <dbReference type="EMBL" id="QKZ18138.1"/>
    </source>
</evidence>
<feature type="region of interest" description="Disordered" evidence="1">
    <location>
        <begin position="290"/>
        <end position="316"/>
    </location>
</feature>
<protein>
    <recommendedName>
        <fullName evidence="2">Type ISP restriction-modification enzyme LLaBIII C-terminal specificity domain-containing protein</fullName>
    </recommendedName>
</protein>
<gene>
    <name evidence="3" type="ORF">HUT05_12700</name>
</gene>
<keyword evidence="4" id="KW-1185">Reference proteome</keyword>